<dbReference type="PANTHER" id="PTHR43108">
    <property type="entry name" value="N-ACETYLGLUCOSAMINE-6-SULFATASE FAMILY MEMBER"/>
    <property type="match status" value="1"/>
</dbReference>
<evidence type="ECO:0000313" key="2">
    <source>
        <dbReference type="EMBL" id="GLI58384.1"/>
    </source>
</evidence>
<gene>
    <name evidence="2" type="ORF">VaNZ11_000009</name>
</gene>
<reference evidence="2 3" key="1">
    <citation type="journal article" date="2023" name="IScience">
        <title>Expanded male sex-determining region conserved during the evolution of homothallism in the green alga Volvox.</title>
        <authorList>
            <person name="Yamamoto K."/>
            <person name="Matsuzaki R."/>
            <person name="Mahakham W."/>
            <person name="Heman W."/>
            <person name="Sekimoto H."/>
            <person name="Kawachi M."/>
            <person name="Minakuchi Y."/>
            <person name="Toyoda A."/>
            <person name="Nozaki H."/>
        </authorList>
    </citation>
    <scope>NUCLEOTIDE SEQUENCE [LARGE SCALE GENOMIC DNA]</scope>
    <source>
        <strain evidence="2 3">NIES-4468</strain>
    </source>
</reference>
<feature type="non-terminal residue" evidence="2">
    <location>
        <position position="1"/>
    </location>
</feature>
<evidence type="ECO:0000256" key="1">
    <source>
        <dbReference type="ARBA" id="ARBA00008779"/>
    </source>
</evidence>
<dbReference type="Proteomes" id="UP001165090">
    <property type="component" value="Unassembled WGS sequence"/>
</dbReference>
<organism evidence="2 3">
    <name type="scientific">Volvox africanus</name>
    <dbReference type="NCBI Taxonomy" id="51714"/>
    <lineage>
        <taxon>Eukaryota</taxon>
        <taxon>Viridiplantae</taxon>
        <taxon>Chlorophyta</taxon>
        <taxon>core chlorophytes</taxon>
        <taxon>Chlorophyceae</taxon>
        <taxon>CS clade</taxon>
        <taxon>Chlamydomonadales</taxon>
        <taxon>Volvocaceae</taxon>
        <taxon>Volvox</taxon>
    </lineage>
</organism>
<keyword evidence="3" id="KW-1185">Reference proteome</keyword>
<dbReference type="PANTHER" id="PTHR43108:SF8">
    <property type="entry name" value="SD21168P"/>
    <property type="match status" value="1"/>
</dbReference>
<dbReference type="SUPFAM" id="SSF53649">
    <property type="entry name" value="Alkaline phosphatase-like"/>
    <property type="match status" value="1"/>
</dbReference>
<comment type="caution">
    <text evidence="2">The sequence shown here is derived from an EMBL/GenBank/DDBJ whole genome shotgun (WGS) entry which is preliminary data.</text>
</comment>
<comment type="similarity">
    <text evidence="1">Belongs to the sulfatase family.</text>
</comment>
<name>A0ABQ5RM01_9CHLO</name>
<protein>
    <submittedName>
        <fullName evidence="2">Uncharacterized protein</fullName>
    </submittedName>
</protein>
<feature type="non-terminal residue" evidence="2">
    <location>
        <position position="99"/>
    </location>
</feature>
<dbReference type="EMBL" id="BSDZ01000001">
    <property type="protein sequence ID" value="GLI58384.1"/>
    <property type="molecule type" value="Genomic_DNA"/>
</dbReference>
<proteinExistence type="inferred from homology"/>
<dbReference type="InterPro" id="IPR017850">
    <property type="entry name" value="Alkaline_phosphatase_core_sf"/>
</dbReference>
<evidence type="ECO:0000313" key="3">
    <source>
        <dbReference type="Proteomes" id="UP001165090"/>
    </source>
</evidence>
<accession>A0ABQ5RM01</accession>
<sequence>PFYLQVAPRAPHHSMHYDFTASGAFVSRHWYPPVPAARHWEELSGAALPRPPSFNDPWVSGKPAWLRALDPLTAANVTFLEEIHRLRLRCMRAVDEMVE</sequence>